<dbReference type="SUPFAM" id="SSF47336">
    <property type="entry name" value="ACP-like"/>
    <property type="match status" value="1"/>
</dbReference>
<accession>V4J4H8</accession>
<dbReference type="RefSeq" id="WP_023402322.1">
    <property type="nucleotide sequence ID" value="NZ_AUSV01000137.1"/>
</dbReference>
<evidence type="ECO:0000313" key="2">
    <source>
        <dbReference type="Proteomes" id="UP000017820"/>
    </source>
</evidence>
<sequence length="92" mass="10270">MSNAATSTARTLVIGFIEEMNRSSLRGDEIHNDFELKDKLNIDSLNKLILLTRVTEHLGIEFGTADKTINDFTTVNDLISFVESHTTALEES</sequence>
<dbReference type="EMBL" id="AUSV01000137">
    <property type="protein sequence ID" value="ESP90272.1"/>
    <property type="molecule type" value="Genomic_DNA"/>
</dbReference>
<name>V4J4H8_PSEL2</name>
<dbReference type="AlphaFoldDB" id="V4J4H8"/>
<comment type="caution">
    <text evidence="1">The sequence shown here is derived from an EMBL/GenBank/DDBJ whole genome shotgun (WGS) entry which is preliminary data.</text>
</comment>
<reference evidence="1 2" key="1">
    <citation type="submission" date="2013-07" db="EMBL/GenBank/DDBJ databases">
        <title>Draft genome sequence of Pseudoalteromonas luteoviolacea 2ta16.</title>
        <authorList>
            <person name="Allen E.E."/>
            <person name="Azam F."/>
            <person name="Podell S."/>
        </authorList>
    </citation>
    <scope>NUCLEOTIDE SEQUENCE [LARGE SCALE GENOMIC DNA]</scope>
    <source>
        <strain evidence="1 2">2ta16</strain>
    </source>
</reference>
<dbReference type="Gene3D" id="1.10.1200.10">
    <property type="entry name" value="ACP-like"/>
    <property type="match status" value="1"/>
</dbReference>
<dbReference type="PATRIC" id="fig|1353533.3.peg.5510"/>
<dbReference type="Proteomes" id="UP000017820">
    <property type="component" value="Unassembled WGS sequence"/>
</dbReference>
<protein>
    <submittedName>
        <fullName evidence="1">Phosphopantetheine attachment site</fullName>
    </submittedName>
</protein>
<evidence type="ECO:0000313" key="1">
    <source>
        <dbReference type="EMBL" id="ESP90272.1"/>
    </source>
</evidence>
<proteinExistence type="predicted"/>
<dbReference type="InterPro" id="IPR036736">
    <property type="entry name" value="ACP-like_sf"/>
</dbReference>
<organism evidence="1 2">
    <name type="scientific">Pseudoalteromonas luteoviolacea (strain 2ta16)</name>
    <dbReference type="NCBI Taxonomy" id="1353533"/>
    <lineage>
        <taxon>Bacteria</taxon>
        <taxon>Pseudomonadati</taxon>
        <taxon>Pseudomonadota</taxon>
        <taxon>Gammaproteobacteria</taxon>
        <taxon>Alteromonadales</taxon>
        <taxon>Pseudoalteromonadaceae</taxon>
        <taxon>Pseudoalteromonas</taxon>
    </lineage>
</organism>
<gene>
    <name evidence="1" type="ORF">PL2TA16_02087</name>
</gene>